<dbReference type="AlphaFoldDB" id="A0A285TXS8"/>
<dbReference type="InterPro" id="IPR002646">
    <property type="entry name" value="PolA_pol_head_dom"/>
</dbReference>
<keyword evidence="5" id="KW-0479">Metal-binding</keyword>
<name>A0A285TXS8_9PROT</name>
<dbReference type="GO" id="GO:0016779">
    <property type="term" value="F:nucleotidyltransferase activity"/>
    <property type="evidence" value="ECO:0007669"/>
    <property type="project" value="UniProtKB-KW"/>
</dbReference>
<dbReference type="GO" id="GO:0008033">
    <property type="term" value="P:tRNA processing"/>
    <property type="evidence" value="ECO:0007669"/>
    <property type="project" value="UniProtKB-KW"/>
</dbReference>
<evidence type="ECO:0000256" key="5">
    <source>
        <dbReference type="ARBA" id="ARBA00022723"/>
    </source>
</evidence>
<dbReference type="Gene3D" id="3.30.460.10">
    <property type="entry name" value="Beta Polymerase, domain 2"/>
    <property type="match status" value="1"/>
</dbReference>
<feature type="domain" description="Poly A polymerase head" evidence="8">
    <location>
        <begin position="27"/>
        <end position="162"/>
    </location>
</feature>
<proteinExistence type="inferred from homology"/>
<dbReference type="SUPFAM" id="SSF81891">
    <property type="entry name" value="Poly A polymerase C-terminal region-like"/>
    <property type="match status" value="1"/>
</dbReference>
<organism evidence="9 10">
    <name type="scientific">Thalassospira xiamenensis</name>
    <dbReference type="NCBI Taxonomy" id="220697"/>
    <lineage>
        <taxon>Bacteria</taxon>
        <taxon>Pseudomonadati</taxon>
        <taxon>Pseudomonadota</taxon>
        <taxon>Alphaproteobacteria</taxon>
        <taxon>Rhodospirillales</taxon>
        <taxon>Thalassospiraceae</taxon>
        <taxon>Thalassospira</taxon>
    </lineage>
</organism>
<dbReference type="EMBL" id="OBMM01000009">
    <property type="protein sequence ID" value="SOC30531.1"/>
    <property type="molecule type" value="Genomic_DNA"/>
</dbReference>
<gene>
    <name evidence="9" type="ORF">SAMN05428964_10982</name>
</gene>
<evidence type="ECO:0000313" key="9">
    <source>
        <dbReference type="EMBL" id="SOC30531.1"/>
    </source>
</evidence>
<keyword evidence="2 7" id="KW-0808">Transferase</keyword>
<dbReference type="Gene3D" id="1.10.3090.10">
    <property type="entry name" value="cca-adding enzyme, domain 2"/>
    <property type="match status" value="1"/>
</dbReference>
<evidence type="ECO:0000256" key="6">
    <source>
        <dbReference type="ARBA" id="ARBA00022842"/>
    </source>
</evidence>
<dbReference type="CDD" id="cd05398">
    <property type="entry name" value="NT_ClassII-CCAase"/>
    <property type="match status" value="1"/>
</dbReference>
<keyword evidence="4" id="KW-0548">Nucleotidyltransferase</keyword>
<dbReference type="PANTHER" id="PTHR46173:SF1">
    <property type="entry name" value="CCA TRNA NUCLEOTIDYLTRANSFERASE 1, MITOCHONDRIAL"/>
    <property type="match status" value="1"/>
</dbReference>
<keyword evidence="6" id="KW-0460">Magnesium</keyword>
<dbReference type="InterPro" id="IPR043519">
    <property type="entry name" value="NT_sf"/>
</dbReference>
<evidence type="ECO:0000256" key="7">
    <source>
        <dbReference type="RuleBase" id="RU003953"/>
    </source>
</evidence>
<evidence type="ECO:0000256" key="3">
    <source>
        <dbReference type="ARBA" id="ARBA00022694"/>
    </source>
</evidence>
<dbReference type="PANTHER" id="PTHR46173">
    <property type="entry name" value="CCA TRNA NUCLEOTIDYLTRANSFERASE 1, MITOCHONDRIAL"/>
    <property type="match status" value="1"/>
</dbReference>
<evidence type="ECO:0000256" key="2">
    <source>
        <dbReference type="ARBA" id="ARBA00022679"/>
    </source>
</evidence>
<comment type="similarity">
    <text evidence="7">Belongs to the tRNA nucleotidyltransferase/poly(A) polymerase family.</text>
</comment>
<evidence type="ECO:0000256" key="4">
    <source>
        <dbReference type="ARBA" id="ARBA00022695"/>
    </source>
</evidence>
<dbReference type="Proteomes" id="UP000219068">
    <property type="component" value="Unassembled WGS sequence"/>
</dbReference>
<evidence type="ECO:0000256" key="1">
    <source>
        <dbReference type="ARBA" id="ARBA00001946"/>
    </source>
</evidence>
<accession>A0A285TXS8</accession>
<keyword evidence="7" id="KW-0694">RNA-binding</keyword>
<keyword evidence="3" id="KW-0819">tRNA processing</keyword>
<dbReference type="GO" id="GO:0046872">
    <property type="term" value="F:metal ion binding"/>
    <property type="evidence" value="ECO:0007669"/>
    <property type="project" value="UniProtKB-KW"/>
</dbReference>
<sequence>MKLARPWSAEAMFLAQQLKAGGGHVTRIVGGAVRDLLSGEAPADIDLVTTATPFEMMQIAERQGLNTIPTAQRLRDFPDDWNKGGLKHGTVTFVLNGEPFEITTLRADIATDGRHAEVAFVQDFRIDAARRDFTINAMNVDIHGRVHDYYGGIKDLQNREVRFVGEPEERIQEDYLRILRYFRMRAKLDDRSRNEVAFNAILRHTDGISGLAGERIWQEMKKLLSSDAGVSQLPFMQSTGVLAKLGIQMNEETYSRASLAAKNASGSAIVLGMLTSNEWTDLDTIIERWRLSKSEGMIAKFIKEEAASTATDFDRFVAAICCENARADLPSLLYQAVGETALASALRAPLPKFPVTGEDLIAHGVKPGPQMGALIRHLKAVWQTRGYSQSATEILQSIPDAITSHSPGVR</sequence>
<dbReference type="GO" id="GO:0000049">
    <property type="term" value="F:tRNA binding"/>
    <property type="evidence" value="ECO:0007669"/>
    <property type="project" value="TreeGrafter"/>
</dbReference>
<protein>
    <submittedName>
        <fullName evidence="9">tRNA nucleotidyltransferase (CCA-adding enzyme)</fullName>
    </submittedName>
</protein>
<reference evidence="9 10" key="1">
    <citation type="submission" date="2017-08" db="EMBL/GenBank/DDBJ databases">
        <authorList>
            <person name="de Groot N.N."/>
        </authorList>
    </citation>
    <scope>NUCLEOTIDE SEQUENCE [LARGE SCALE GENOMIC DNA]</scope>
    <source>
        <strain evidence="9 10">USBA 78</strain>
    </source>
</reference>
<dbReference type="SUPFAM" id="SSF81301">
    <property type="entry name" value="Nucleotidyltransferase"/>
    <property type="match status" value="1"/>
</dbReference>
<comment type="cofactor">
    <cofactor evidence="1">
        <name>Mg(2+)</name>
        <dbReference type="ChEBI" id="CHEBI:18420"/>
    </cofactor>
</comment>
<dbReference type="Pfam" id="PF01743">
    <property type="entry name" value="PolyA_pol"/>
    <property type="match status" value="1"/>
</dbReference>
<dbReference type="InterPro" id="IPR050264">
    <property type="entry name" value="Bact_CCA-adding_enz_type3_sf"/>
</dbReference>
<evidence type="ECO:0000259" key="8">
    <source>
        <dbReference type="Pfam" id="PF01743"/>
    </source>
</evidence>
<evidence type="ECO:0000313" key="10">
    <source>
        <dbReference type="Proteomes" id="UP000219068"/>
    </source>
</evidence>